<evidence type="ECO:0000313" key="3">
    <source>
        <dbReference type="Proteomes" id="UP000886998"/>
    </source>
</evidence>
<comment type="caution">
    <text evidence="2">The sequence shown here is derived from an EMBL/GenBank/DDBJ whole genome shotgun (WGS) entry which is preliminary data.</text>
</comment>
<feature type="compositionally biased region" description="Basic and acidic residues" evidence="1">
    <location>
        <begin position="56"/>
        <end position="67"/>
    </location>
</feature>
<feature type="region of interest" description="Disordered" evidence="1">
    <location>
        <begin position="38"/>
        <end position="84"/>
    </location>
</feature>
<protein>
    <submittedName>
        <fullName evidence="2">Uncharacterized protein</fullName>
    </submittedName>
</protein>
<name>A0A8X6XHF8_9ARAC</name>
<sequence>MISDSESSINRDFSPTKNTCEKLRDTVKGISAIHHNLQDEGRFRTSSPRNSFGPLSDERRSHVEKKGRPGKGALDSPPPLPSLD</sequence>
<gene>
    <name evidence="2" type="ORF">TNIN_223861</name>
</gene>
<organism evidence="2 3">
    <name type="scientific">Trichonephila inaurata madagascariensis</name>
    <dbReference type="NCBI Taxonomy" id="2747483"/>
    <lineage>
        <taxon>Eukaryota</taxon>
        <taxon>Metazoa</taxon>
        <taxon>Ecdysozoa</taxon>
        <taxon>Arthropoda</taxon>
        <taxon>Chelicerata</taxon>
        <taxon>Arachnida</taxon>
        <taxon>Araneae</taxon>
        <taxon>Araneomorphae</taxon>
        <taxon>Entelegynae</taxon>
        <taxon>Araneoidea</taxon>
        <taxon>Nephilidae</taxon>
        <taxon>Trichonephila</taxon>
        <taxon>Trichonephila inaurata</taxon>
    </lineage>
</organism>
<feature type="compositionally biased region" description="Polar residues" evidence="1">
    <location>
        <begin position="1"/>
        <end position="18"/>
    </location>
</feature>
<reference evidence="2" key="1">
    <citation type="submission" date="2020-08" db="EMBL/GenBank/DDBJ databases">
        <title>Multicomponent nature underlies the extraordinary mechanical properties of spider dragline silk.</title>
        <authorList>
            <person name="Kono N."/>
            <person name="Nakamura H."/>
            <person name="Mori M."/>
            <person name="Yoshida Y."/>
            <person name="Ohtoshi R."/>
            <person name="Malay A.D."/>
            <person name="Moran D.A.P."/>
            <person name="Tomita M."/>
            <person name="Numata K."/>
            <person name="Arakawa K."/>
        </authorList>
    </citation>
    <scope>NUCLEOTIDE SEQUENCE</scope>
</reference>
<evidence type="ECO:0000313" key="2">
    <source>
        <dbReference type="EMBL" id="GFY52737.1"/>
    </source>
</evidence>
<dbReference type="Proteomes" id="UP000886998">
    <property type="component" value="Unassembled WGS sequence"/>
</dbReference>
<dbReference type="AlphaFoldDB" id="A0A8X6XHF8"/>
<keyword evidence="3" id="KW-1185">Reference proteome</keyword>
<feature type="region of interest" description="Disordered" evidence="1">
    <location>
        <begin position="1"/>
        <end position="20"/>
    </location>
</feature>
<accession>A0A8X6XHF8</accession>
<proteinExistence type="predicted"/>
<evidence type="ECO:0000256" key="1">
    <source>
        <dbReference type="SAM" id="MobiDB-lite"/>
    </source>
</evidence>
<dbReference type="EMBL" id="BMAV01008872">
    <property type="protein sequence ID" value="GFY52737.1"/>
    <property type="molecule type" value="Genomic_DNA"/>
</dbReference>